<sequence>MNLYSTYNRVYLTYTYSRYINYTENGEFIMIPVNQVNFDFFLYVNIEKLFHHKKENVHFYYHNIENSIFYTSLQLKKLKKLYRNVQKFKIGFSKFMNIVYKKYKKKFNDTTLLYEPLPKNKIVIYENNCVYTFGDVELFKMVENCFNYDCYGVPIILKLKNPYTNIPFSFHNLIHIYFELMKYLKHSYYFGLYFKYNFNSTMLLQLYKPQIFVNCITKRYEYLTKDKKKKLLYEMITDYDDTYASFENVSYDMLENLFGNYVLYYYIYKRLKLNFTNRDYSSLCHMYERKFSRQLKLIYKKNPSFGRKIYHKTIGGKYIHYIDDTLF</sequence>
<organism evidence="1">
    <name type="scientific">viral metagenome</name>
    <dbReference type="NCBI Taxonomy" id="1070528"/>
    <lineage>
        <taxon>unclassified sequences</taxon>
        <taxon>metagenomes</taxon>
        <taxon>organismal metagenomes</taxon>
    </lineage>
</organism>
<accession>A0A6C0KIB0</accession>
<reference evidence="1" key="1">
    <citation type="journal article" date="2020" name="Nature">
        <title>Giant virus diversity and host interactions through global metagenomics.</title>
        <authorList>
            <person name="Schulz F."/>
            <person name="Roux S."/>
            <person name="Paez-Espino D."/>
            <person name="Jungbluth S."/>
            <person name="Walsh D.A."/>
            <person name="Denef V.J."/>
            <person name="McMahon K.D."/>
            <person name="Konstantinidis K.T."/>
            <person name="Eloe-Fadrosh E.A."/>
            <person name="Kyrpides N.C."/>
            <person name="Woyke T."/>
        </authorList>
    </citation>
    <scope>NUCLEOTIDE SEQUENCE</scope>
    <source>
        <strain evidence="1">GVMAG-S-3300012919-55</strain>
    </source>
</reference>
<proteinExistence type="predicted"/>
<dbReference type="EMBL" id="MN740917">
    <property type="protein sequence ID" value="QHU17742.1"/>
    <property type="molecule type" value="Genomic_DNA"/>
</dbReference>
<dbReference type="AlphaFoldDB" id="A0A6C0KIB0"/>
<name>A0A6C0KIB0_9ZZZZ</name>
<protein>
    <submittedName>
        <fullName evidence="1">Uncharacterized protein</fullName>
    </submittedName>
</protein>
<evidence type="ECO:0000313" key="1">
    <source>
        <dbReference type="EMBL" id="QHU17742.1"/>
    </source>
</evidence>